<accession>S8EJL9</accession>
<dbReference type="InterPro" id="IPR032466">
    <property type="entry name" value="Metal_Hydrolase"/>
</dbReference>
<dbReference type="OrthoDB" id="413993at2759"/>
<dbReference type="AlphaFoldDB" id="S8EJL9"/>
<evidence type="ECO:0000313" key="2">
    <source>
        <dbReference type="EMBL" id="EPT03519.1"/>
    </source>
</evidence>
<dbReference type="Pfam" id="PF01026">
    <property type="entry name" value="TatD_DNase"/>
    <property type="match status" value="1"/>
</dbReference>
<keyword evidence="3" id="KW-1185">Reference proteome</keyword>
<dbReference type="InterPro" id="IPR001130">
    <property type="entry name" value="TatD-like"/>
</dbReference>
<evidence type="ECO:0008006" key="4">
    <source>
        <dbReference type="Google" id="ProtNLM"/>
    </source>
</evidence>
<proteinExistence type="predicted"/>
<dbReference type="HOGENOM" id="CLU_031506_3_2_1"/>
<dbReference type="GO" id="GO:0016788">
    <property type="term" value="F:hydrolase activity, acting on ester bonds"/>
    <property type="evidence" value="ECO:0007669"/>
    <property type="project" value="InterPro"/>
</dbReference>
<sequence>MPDPLDLSPLPSSDVLAHVVDVHCHPTDSRLDEELLAKVSHRLCAMATRGTDQELVAILACRYPDKVVPCFGYHPWFAHWISLCDSPSKEDHYRALFLSDAEPKPDYQAAFDRLLPSLPDPTPLSTIIASLRTSLYSFPNAMLGEVGLDRVCRIPYAPPADPPYASAAGDGGRELSPFTIPIVHQLAVLEAQLALAVELRRNVSMHSVKAQQATLDLLARMKARHGSAWEAISVDMHSCGLSAQTWTAIEKAHCNLFLSLSTAINSRSPAHVTLIRACAPDRILAESDYHKLAYSAPYTWDMVCRIADARGWAIEDSAEEVMKSGAGVVRRLADNWRRFVEGGHKPRTRRKDRRQLLLDESEPEEEDGSTDA</sequence>
<feature type="compositionally biased region" description="Acidic residues" evidence="1">
    <location>
        <begin position="359"/>
        <end position="372"/>
    </location>
</feature>
<feature type="region of interest" description="Disordered" evidence="1">
    <location>
        <begin position="347"/>
        <end position="372"/>
    </location>
</feature>
<dbReference type="Proteomes" id="UP000015241">
    <property type="component" value="Unassembled WGS sequence"/>
</dbReference>
<name>S8EJL9_FOMSC</name>
<organism evidence="2 3">
    <name type="scientific">Fomitopsis schrenkii</name>
    <name type="common">Brown rot fungus</name>
    <dbReference type="NCBI Taxonomy" id="2126942"/>
    <lineage>
        <taxon>Eukaryota</taxon>
        <taxon>Fungi</taxon>
        <taxon>Dikarya</taxon>
        <taxon>Basidiomycota</taxon>
        <taxon>Agaricomycotina</taxon>
        <taxon>Agaricomycetes</taxon>
        <taxon>Polyporales</taxon>
        <taxon>Fomitopsis</taxon>
    </lineage>
</organism>
<dbReference type="EMBL" id="KE504130">
    <property type="protein sequence ID" value="EPT03519.1"/>
    <property type="molecule type" value="Genomic_DNA"/>
</dbReference>
<gene>
    <name evidence="2" type="ORF">FOMPIDRAFT_1028783</name>
</gene>
<evidence type="ECO:0000256" key="1">
    <source>
        <dbReference type="SAM" id="MobiDB-lite"/>
    </source>
</evidence>
<dbReference type="InParanoid" id="S8EJL9"/>
<evidence type="ECO:0000313" key="3">
    <source>
        <dbReference type="Proteomes" id="UP000015241"/>
    </source>
</evidence>
<dbReference type="InterPro" id="IPR053044">
    <property type="entry name" value="Metallo-hydrolase/TatD-type"/>
</dbReference>
<dbReference type="SUPFAM" id="SSF51556">
    <property type="entry name" value="Metallo-dependent hydrolases"/>
    <property type="match status" value="1"/>
</dbReference>
<dbReference type="PANTHER" id="PTHR47345">
    <property type="entry name" value="CUT9-INTERACTING PROTEIN SCN1"/>
    <property type="match status" value="1"/>
</dbReference>
<reference evidence="2 3" key="1">
    <citation type="journal article" date="2012" name="Science">
        <title>The Paleozoic origin of enzymatic lignin decomposition reconstructed from 31 fungal genomes.</title>
        <authorList>
            <person name="Floudas D."/>
            <person name="Binder M."/>
            <person name="Riley R."/>
            <person name="Barry K."/>
            <person name="Blanchette R.A."/>
            <person name="Henrissat B."/>
            <person name="Martinez A.T."/>
            <person name="Otillar R."/>
            <person name="Spatafora J.W."/>
            <person name="Yadav J.S."/>
            <person name="Aerts A."/>
            <person name="Benoit I."/>
            <person name="Boyd A."/>
            <person name="Carlson A."/>
            <person name="Copeland A."/>
            <person name="Coutinho P.M."/>
            <person name="de Vries R.P."/>
            <person name="Ferreira P."/>
            <person name="Findley K."/>
            <person name="Foster B."/>
            <person name="Gaskell J."/>
            <person name="Glotzer D."/>
            <person name="Gorecki P."/>
            <person name="Heitman J."/>
            <person name="Hesse C."/>
            <person name="Hori C."/>
            <person name="Igarashi K."/>
            <person name="Jurgens J.A."/>
            <person name="Kallen N."/>
            <person name="Kersten P."/>
            <person name="Kohler A."/>
            <person name="Kuees U."/>
            <person name="Kumar T.K.A."/>
            <person name="Kuo A."/>
            <person name="LaButti K."/>
            <person name="Larrondo L.F."/>
            <person name="Lindquist E."/>
            <person name="Ling A."/>
            <person name="Lombard V."/>
            <person name="Lucas S."/>
            <person name="Lundell T."/>
            <person name="Martin R."/>
            <person name="McLaughlin D.J."/>
            <person name="Morgenstern I."/>
            <person name="Morin E."/>
            <person name="Murat C."/>
            <person name="Nagy L.G."/>
            <person name="Nolan M."/>
            <person name="Ohm R.A."/>
            <person name="Patyshakuliyeva A."/>
            <person name="Rokas A."/>
            <person name="Ruiz-Duenas F.J."/>
            <person name="Sabat G."/>
            <person name="Salamov A."/>
            <person name="Samejima M."/>
            <person name="Schmutz J."/>
            <person name="Slot J.C."/>
            <person name="St John F."/>
            <person name="Stenlid J."/>
            <person name="Sun H."/>
            <person name="Sun S."/>
            <person name="Syed K."/>
            <person name="Tsang A."/>
            <person name="Wiebenga A."/>
            <person name="Young D."/>
            <person name="Pisabarro A."/>
            <person name="Eastwood D.C."/>
            <person name="Martin F."/>
            <person name="Cullen D."/>
            <person name="Grigoriev I.V."/>
            <person name="Hibbett D.S."/>
        </authorList>
    </citation>
    <scope>NUCLEOTIDE SEQUENCE</scope>
    <source>
        <strain evidence="3">FP-58527</strain>
    </source>
</reference>
<dbReference type="FunCoup" id="S8EJL9">
    <property type="interactions" value="13"/>
</dbReference>
<protein>
    <recommendedName>
        <fullName evidence="4">TatD DNase family Scn1</fullName>
    </recommendedName>
</protein>
<dbReference type="PANTHER" id="PTHR47345:SF1">
    <property type="entry name" value="CUT9-INTERACTING PROTEIN SCN1"/>
    <property type="match status" value="1"/>
</dbReference>
<dbReference type="Gene3D" id="3.20.20.140">
    <property type="entry name" value="Metal-dependent hydrolases"/>
    <property type="match status" value="1"/>
</dbReference>
<dbReference type="eggNOG" id="KOG3020">
    <property type="taxonomic scope" value="Eukaryota"/>
</dbReference>